<feature type="domain" description="Enoyl reductase (ER)" evidence="1">
    <location>
        <begin position="12"/>
        <end position="309"/>
    </location>
</feature>
<dbReference type="PANTHER" id="PTHR43482">
    <property type="entry name" value="PROTEIN AST1-RELATED"/>
    <property type="match status" value="1"/>
</dbReference>
<dbReference type="Pfam" id="PF13602">
    <property type="entry name" value="ADH_zinc_N_2"/>
    <property type="match status" value="1"/>
</dbReference>
<dbReference type="InterPro" id="IPR020843">
    <property type="entry name" value="ER"/>
</dbReference>
<evidence type="ECO:0000313" key="2">
    <source>
        <dbReference type="EMBL" id="REF00016.1"/>
    </source>
</evidence>
<dbReference type="RefSeq" id="WP_116025227.1">
    <property type="nucleotide sequence ID" value="NZ_QTTT01000001.1"/>
</dbReference>
<dbReference type="Proteomes" id="UP000256661">
    <property type="component" value="Unassembled WGS sequence"/>
</dbReference>
<dbReference type="EMBL" id="QTTT01000001">
    <property type="protein sequence ID" value="REF00016.1"/>
    <property type="molecule type" value="Genomic_DNA"/>
</dbReference>
<dbReference type="Gene3D" id="3.40.50.720">
    <property type="entry name" value="NAD(P)-binding Rossmann-like Domain"/>
    <property type="match status" value="1"/>
</dbReference>
<gene>
    <name evidence="2" type="ORF">DFJ69_5536</name>
</gene>
<dbReference type="InterPro" id="IPR036291">
    <property type="entry name" value="NAD(P)-bd_dom_sf"/>
</dbReference>
<evidence type="ECO:0000313" key="3">
    <source>
        <dbReference type="Proteomes" id="UP000256661"/>
    </source>
</evidence>
<dbReference type="PANTHER" id="PTHR43482:SF1">
    <property type="entry name" value="PROTEIN AST1-RELATED"/>
    <property type="match status" value="1"/>
</dbReference>
<dbReference type="InterPro" id="IPR011032">
    <property type="entry name" value="GroES-like_sf"/>
</dbReference>
<dbReference type="SMART" id="SM00829">
    <property type="entry name" value="PKS_ER"/>
    <property type="match status" value="1"/>
</dbReference>
<reference evidence="2 3" key="1">
    <citation type="submission" date="2018-08" db="EMBL/GenBank/DDBJ databases">
        <title>Sequencing the genomes of 1000 actinobacteria strains.</title>
        <authorList>
            <person name="Klenk H.-P."/>
        </authorList>
    </citation>
    <scope>NUCLEOTIDE SEQUENCE [LARGE SCALE GENOMIC DNA]</scope>
    <source>
        <strain evidence="2 3">DSM 43927</strain>
    </source>
</reference>
<dbReference type="CDD" id="cd05289">
    <property type="entry name" value="MDR_like_2"/>
    <property type="match status" value="1"/>
</dbReference>
<dbReference type="SUPFAM" id="SSF50129">
    <property type="entry name" value="GroES-like"/>
    <property type="match status" value="1"/>
</dbReference>
<protein>
    <submittedName>
        <fullName evidence="2">NADPH2:quinone reductase</fullName>
    </submittedName>
</protein>
<dbReference type="OrthoDB" id="3175656at2"/>
<dbReference type="AlphaFoldDB" id="A0A3D9T436"/>
<dbReference type="SUPFAM" id="SSF51735">
    <property type="entry name" value="NAD(P)-binding Rossmann-fold domains"/>
    <property type="match status" value="1"/>
</dbReference>
<dbReference type="InterPro" id="IPR052585">
    <property type="entry name" value="Lipid_raft_assoc_Zn_ADH"/>
</dbReference>
<evidence type="ECO:0000259" key="1">
    <source>
        <dbReference type="SMART" id="SM00829"/>
    </source>
</evidence>
<sequence>MKALATPSYIPLEELAVMEVADPVPGPGQLLLRVRAAALNPLDVKLITGEYAHLFAVRHPFVVGMDAAGTVAAVGEGVSGYAVGDEVVAYTHFDPGAIAEYTLVAEGPQVAHRPAGLDAVTGAALPSVALSAGCVLDAARLGPGDDLLVIGATGGVGSITVQLAAQARAEVIGTATAADAAYVLGLGARATIDHTATETVEEALRLRPGGFDVVVDLVHTGTGLVSTAAAVKPGGRLISTLFGPDDLGGDVTVVYVRMSPQAGRLRRFADQAATGRLTVEVVRTAPLADAPKAVADFAAGVHTRGKVVITL</sequence>
<dbReference type="Gene3D" id="3.90.180.10">
    <property type="entry name" value="Medium-chain alcohol dehydrogenases, catalytic domain"/>
    <property type="match status" value="1"/>
</dbReference>
<organism evidence="2 3">
    <name type="scientific">Thermomonospora umbrina</name>
    <dbReference type="NCBI Taxonomy" id="111806"/>
    <lineage>
        <taxon>Bacteria</taxon>
        <taxon>Bacillati</taxon>
        <taxon>Actinomycetota</taxon>
        <taxon>Actinomycetes</taxon>
        <taxon>Streptosporangiales</taxon>
        <taxon>Thermomonosporaceae</taxon>
        <taxon>Thermomonospora</taxon>
    </lineage>
</organism>
<accession>A0A3D9T436</accession>
<name>A0A3D9T436_9ACTN</name>
<comment type="caution">
    <text evidence="2">The sequence shown here is derived from an EMBL/GenBank/DDBJ whole genome shotgun (WGS) entry which is preliminary data.</text>
</comment>
<dbReference type="InterPro" id="IPR013154">
    <property type="entry name" value="ADH-like_N"/>
</dbReference>
<dbReference type="Pfam" id="PF08240">
    <property type="entry name" value="ADH_N"/>
    <property type="match status" value="1"/>
</dbReference>
<keyword evidence="3" id="KW-1185">Reference proteome</keyword>
<dbReference type="GO" id="GO:0016491">
    <property type="term" value="F:oxidoreductase activity"/>
    <property type="evidence" value="ECO:0007669"/>
    <property type="project" value="InterPro"/>
</dbReference>
<proteinExistence type="predicted"/>